<accession>A0AAV9WIQ2</accession>
<dbReference type="InterPro" id="IPR046670">
    <property type="entry name" value="DUF6540"/>
</dbReference>
<dbReference type="EMBL" id="JAVHJL010000002">
    <property type="protein sequence ID" value="KAK6508964.1"/>
    <property type="molecule type" value="Genomic_DNA"/>
</dbReference>
<reference evidence="1 2" key="1">
    <citation type="submission" date="2023-08" db="EMBL/GenBank/DDBJ databases">
        <authorList>
            <person name="Palmer J.M."/>
        </authorList>
    </citation>
    <scope>NUCLEOTIDE SEQUENCE [LARGE SCALE GENOMIC DNA]</scope>
    <source>
        <strain evidence="1 2">TWF481</strain>
    </source>
</reference>
<evidence type="ECO:0000313" key="2">
    <source>
        <dbReference type="Proteomes" id="UP001370758"/>
    </source>
</evidence>
<organism evidence="1 2">
    <name type="scientific">Arthrobotrys musiformis</name>
    <dbReference type="NCBI Taxonomy" id="47236"/>
    <lineage>
        <taxon>Eukaryota</taxon>
        <taxon>Fungi</taxon>
        <taxon>Dikarya</taxon>
        <taxon>Ascomycota</taxon>
        <taxon>Pezizomycotina</taxon>
        <taxon>Orbiliomycetes</taxon>
        <taxon>Orbiliales</taxon>
        <taxon>Orbiliaceae</taxon>
        <taxon>Arthrobotrys</taxon>
    </lineage>
</organism>
<evidence type="ECO:0000313" key="1">
    <source>
        <dbReference type="EMBL" id="KAK6508964.1"/>
    </source>
</evidence>
<gene>
    <name evidence="1" type="ORF">TWF481_003731</name>
</gene>
<keyword evidence="2" id="KW-1185">Reference proteome</keyword>
<dbReference type="Proteomes" id="UP001370758">
    <property type="component" value="Unassembled WGS sequence"/>
</dbReference>
<protein>
    <submittedName>
        <fullName evidence="1">Uncharacterized protein</fullName>
    </submittedName>
</protein>
<comment type="caution">
    <text evidence="1">The sequence shown here is derived from an EMBL/GenBank/DDBJ whole genome shotgun (WGS) entry which is preliminary data.</text>
</comment>
<dbReference type="AlphaFoldDB" id="A0AAV9WIQ2"/>
<proteinExistence type="predicted"/>
<name>A0AAV9WIQ2_9PEZI</name>
<sequence length="178" mass="19832">MPRATQILVSKTAKPDIPAHWSLYIPYASSPSRSNETGKLIHVVGSPLHGYTLEFKAPYVPSEDSIKRVPFPLCSIDDQNVEDTDGYALSDGSHKTVVLAIEVEGYKDELERVAGGVEAPGRAKGWNPLVPPKVGDKNCQWWMREYIDVLVKEGIFSQDVYANLEKVPETWGQFKEDS</sequence>
<dbReference type="Pfam" id="PF20174">
    <property type="entry name" value="DUF6540"/>
    <property type="match status" value="1"/>
</dbReference>